<dbReference type="EMBL" id="JAGHKO010000005">
    <property type="protein sequence ID" value="MBO9203019.1"/>
    <property type="molecule type" value="Genomic_DNA"/>
</dbReference>
<evidence type="ECO:0000313" key="2">
    <source>
        <dbReference type="EMBL" id="MBO9203019.1"/>
    </source>
</evidence>
<name>A0ABS3YYW2_9BACT</name>
<comment type="caution">
    <text evidence="2">The sequence shown here is derived from an EMBL/GenBank/DDBJ whole genome shotgun (WGS) entry which is preliminary data.</text>
</comment>
<evidence type="ECO:0008006" key="4">
    <source>
        <dbReference type="Google" id="ProtNLM"/>
    </source>
</evidence>
<accession>A0ABS3YYW2</accession>
<dbReference type="SUPFAM" id="SSF82171">
    <property type="entry name" value="DPP6 N-terminal domain-like"/>
    <property type="match status" value="1"/>
</dbReference>
<dbReference type="RefSeq" id="WP_209141075.1">
    <property type="nucleotide sequence ID" value="NZ_JAGHKO010000005.1"/>
</dbReference>
<proteinExistence type="predicted"/>
<sequence>MNKKRLAICILASLFYTCLSCNAIGQKDLWNSPAAYLGQKPPGDTPEIFGKGILADSGIVLGKVSFSSDGRAFYYSYAKHWFNNEGSGTKELVFNGESWQKPVVIAENLTNPALSPDERTIFLGAPNGQVWVLQKSTKGWMKPVLWLEKPYGLYNFQAASTDTYYVSSNGTAGSKSDWSTYDFCKLTISEKDTAISSLGNTINTKGFDGDFFIAPDESYIIISAKETQSYESELWISFRKKDNTWTVPQSLGPTINDGLAHRFGQYVSPDGKYLFYTRGTSEKDCNFYWVRFDTLLKELKANIK</sequence>
<evidence type="ECO:0000256" key="1">
    <source>
        <dbReference type="SAM" id="SignalP"/>
    </source>
</evidence>
<feature type="signal peptide" evidence="1">
    <location>
        <begin position="1"/>
        <end position="23"/>
    </location>
</feature>
<organism evidence="2 3">
    <name type="scientific">Niastella soli</name>
    <dbReference type="NCBI Taxonomy" id="2821487"/>
    <lineage>
        <taxon>Bacteria</taxon>
        <taxon>Pseudomonadati</taxon>
        <taxon>Bacteroidota</taxon>
        <taxon>Chitinophagia</taxon>
        <taxon>Chitinophagales</taxon>
        <taxon>Chitinophagaceae</taxon>
        <taxon>Niastella</taxon>
    </lineage>
</organism>
<feature type="chain" id="PRO_5046738694" description="WD40-like Beta Propeller Repeat" evidence="1">
    <location>
        <begin position="24"/>
        <end position="304"/>
    </location>
</feature>
<gene>
    <name evidence="2" type="ORF">J7I42_22195</name>
</gene>
<protein>
    <recommendedName>
        <fullName evidence="4">WD40-like Beta Propeller Repeat</fullName>
    </recommendedName>
</protein>
<reference evidence="2 3" key="1">
    <citation type="submission" date="2021-03" db="EMBL/GenBank/DDBJ databases">
        <title>Assistant Professor.</title>
        <authorList>
            <person name="Huq M.A."/>
        </authorList>
    </citation>
    <scope>NUCLEOTIDE SEQUENCE [LARGE SCALE GENOMIC DNA]</scope>
    <source>
        <strain evidence="2 3">MAH-29</strain>
    </source>
</reference>
<evidence type="ECO:0000313" key="3">
    <source>
        <dbReference type="Proteomes" id="UP000677244"/>
    </source>
</evidence>
<dbReference type="Proteomes" id="UP000677244">
    <property type="component" value="Unassembled WGS sequence"/>
</dbReference>
<keyword evidence="3" id="KW-1185">Reference proteome</keyword>
<keyword evidence="1" id="KW-0732">Signal</keyword>